<feature type="transmembrane region" description="Helical" evidence="1">
    <location>
        <begin position="366"/>
        <end position="383"/>
    </location>
</feature>
<feature type="transmembrane region" description="Helical" evidence="1">
    <location>
        <begin position="389"/>
        <end position="411"/>
    </location>
</feature>
<feature type="transmembrane region" description="Helical" evidence="1">
    <location>
        <begin position="306"/>
        <end position="324"/>
    </location>
</feature>
<keyword evidence="1" id="KW-1133">Transmembrane helix</keyword>
<dbReference type="Proteomes" id="UP000005459">
    <property type="component" value="Unassembled WGS sequence"/>
</dbReference>
<dbReference type="RefSeq" id="WP_007192364.1">
    <property type="nucleotide sequence ID" value="NZ_AFWV01000004.1"/>
</dbReference>
<keyword evidence="1" id="KW-0812">Transmembrane</keyword>
<dbReference type="STRING" id="768671.ThimaDRAFT_1487"/>
<organism evidence="2 3">
    <name type="scientific">Thiocapsa marina 5811</name>
    <dbReference type="NCBI Taxonomy" id="768671"/>
    <lineage>
        <taxon>Bacteria</taxon>
        <taxon>Pseudomonadati</taxon>
        <taxon>Pseudomonadota</taxon>
        <taxon>Gammaproteobacteria</taxon>
        <taxon>Chromatiales</taxon>
        <taxon>Chromatiaceae</taxon>
        <taxon>Thiocapsa</taxon>
    </lineage>
</organism>
<feature type="transmembrane region" description="Helical" evidence="1">
    <location>
        <begin position="91"/>
        <end position="112"/>
    </location>
</feature>
<feature type="transmembrane region" description="Helical" evidence="1">
    <location>
        <begin position="150"/>
        <end position="168"/>
    </location>
</feature>
<dbReference type="OrthoDB" id="7033276at2"/>
<sequence>MKLLADHLKNSRLQIVILLLIFNACLLVWYIFFGYQSDFHSDSAAKVLLAREIVEMGDYFPDDWNYVNGDLFVLFGHAFIVPLLAFMPAGYTAHAISGLISASLILSGIWFLIGILEVSLSRRLLIVAIIAAGISGFMAENLYGQVSYGAIVYQTCFIIYFSFLFIAVDNRTSRGLLGAVTFVLIVLVFWSNPQRAFAFIGLPLILAILWYRLKIVKSHSGIERRSVWQLCVILFAGAMVATLLHNWALTGANNVLGAGYARWLPYDEMMRNLGFLLKGYLAIFGGMPSPNNAVMSMAGLYDATRLGVALLLLVLIAYQVVVVFRRGQGANVFLGIFSLTACMTVLFLQVTTTIPDMTDPVGASRYLVPSLFFLLVFVLAQPLDWYNKPLVAFGTMSLAAVFVTSAIPSFVKSDNGSNLNWGLSVERKAENLFEGLRIFLADNGLRYGYASYWNAGILSVMSDEEALVRQIIFDRGLPVPMRHLSSNRWYRSSAWQGEAFFLFTKQEADLVDWELLQSYIGKPERELVYGNFRIFVFDRNEPSLLPGWDTRYDSPMTFLATKRSLTRAGRFVEGYDSIGSVLVAEKSEIGPLHFGPYVNVDPGKYRVTFLVSSDYNESGSVRLDVVALPDQKLFAEETFNFSDGTRELSIELDEPRTLEFRVWALGREKVVFRGVTIERVSDHERGLE</sequence>
<evidence type="ECO:0000313" key="3">
    <source>
        <dbReference type="Proteomes" id="UP000005459"/>
    </source>
</evidence>
<gene>
    <name evidence="2" type="ORF">ThimaDRAFT_1487</name>
</gene>
<evidence type="ECO:0000256" key="1">
    <source>
        <dbReference type="SAM" id="Phobius"/>
    </source>
</evidence>
<proteinExistence type="predicted"/>
<reference evidence="2 3" key="1">
    <citation type="submission" date="2011-06" db="EMBL/GenBank/DDBJ databases">
        <title>The draft genome of Thiocapsa marina 5811.</title>
        <authorList>
            <consortium name="US DOE Joint Genome Institute (JGI-PGF)"/>
            <person name="Lucas S."/>
            <person name="Han J."/>
            <person name="Cheng J.-F."/>
            <person name="Goodwin L."/>
            <person name="Pitluck S."/>
            <person name="Peters L."/>
            <person name="Land M.L."/>
            <person name="Hauser L."/>
            <person name="Vogl K."/>
            <person name="Liu Z."/>
            <person name="Imhoff J."/>
            <person name="Thiel V."/>
            <person name="Frigaard N.-U."/>
            <person name="Bryant D."/>
            <person name="Woyke T.J."/>
        </authorList>
    </citation>
    <scope>NUCLEOTIDE SEQUENCE [LARGE SCALE GENOMIC DNA]</scope>
    <source>
        <strain evidence="2 3">5811</strain>
    </source>
</reference>
<evidence type="ECO:0000313" key="2">
    <source>
        <dbReference type="EMBL" id="EGV19343.1"/>
    </source>
</evidence>
<keyword evidence="3" id="KW-1185">Reference proteome</keyword>
<dbReference type="EMBL" id="AFWV01000004">
    <property type="protein sequence ID" value="EGV19343.1"/>
    <property type="molecule type" value="Genomic_DNA"/>
</dbReference>
<keyword evidence="1" id="KW-0472">Membrane</keyword>
<feature type="transmembrane region" description="Helical" evidence="1">
    <location>
        <begin position="197"/>
        <end position="215"/>
    </location>
</feature>
<name>F9U985_9GAMM</name>
<dbReference type="AlphaFoldDB" id="F9U985"/>
<evidence type="ECO:0008006" key="4">
    <source>
        <dbReference type="Google" id="ProtNLM"/>
    </source>
</evidence>
<feature type="transmembrane region" description="Helical" evidence="1">
    <location>
        <begin position="12"/>
        <end position="32"/>
    </location>
</feature>
<feature type="transmembrane region" description="Helical" evidence="1">
    <location>
        <begin position="227"/>
        <end position="249"/>
    </location>
</feature>
<protein>
    <recommendedName>
        <fullName evidence="4">Glycosyltransferase RgtA/B/C/D-like domain-containing protein</fullName>
    </recommendedName>
</protein>
<feature type="transmembrane region" description="Helical" evidence="1">
    <location>
        <begin position="175"/>
        <end position="191"/>
    </location>
</feature>
<feature type="transmembrane region" description="Helical" evidence="1">
    <location>
        <begin position="330"/>
        <end position="354"/>
    </location>
</feature>
<accession>F9U985</accession>
<dbReference type="eggNOG" id="ENOG5033IMH">
    <property type="taxonomic scope" value="Bacteria"/>
</dbReference>